<dbReference type="EMBL" id="BAAAPY010000004">
    <property type="protein sequence ID" value="GAA2077211.1"/>
    <property type="molecule type" value="Genomic_DNA"/>
</dbReference>
<evidence type="ECO:0000313" key="4">
    <source>
        <dbReference type="Proteomes" id="UP001501480"/>
    </source>
</evidence>
<dbReference type="PANTHER" id="PTHR43032">
    <property type="entry name" value="PROTEIN-METHIONINE-SULFOXIDE REDUCTASE"/>
    <property type="match status" value="1"/>
</dbReference>
<name>A0ABN2VY32_9ACTN</name>
<dbReference type="Gene3D" id="3.90.420.10">
    <property type="entry name" value="Oxidoreductase, molybdopterin-binding domain"/>
    <property type="match status" value="1"/>
</dbReference>
<evidence type="ECO:0000313" key="3">
    <source>
        <dbReference type="EMBL" id="GAA2077211.1"/>
    </source>
</evidence>
<feature type="region of interest" description="Disordered" evidence="1">
    <location>
        <begin position="1"/>
        <end position="29"/>
    </location>
</feature>
<dbReference type="InterPro" id="IPR000572">
    <property type="entry name" value="OxRdtase_Mopterin-bd_dom"/>
</dbReference>
<feature type="domain" description="Oxidoreductase molybdopterin-binding" evidence="2">
    <location>
        <begin position="40"/>
        <end position="185"/>
    </location>
</feature>
<organism evidence="3 4">
    <name type="scientific">Aeromicrobium halocynthiae</name>
    <dbReference type="NCBI Taxonomy" id="560557"/>
    <lineage>
        <taxon>Bacteria</taxon>
        <taxon>Bacillati</taxon>
        <taxon>Actinomycetota</taxon>
        <taxon>Actinomycetes</taxon>
        <taxon>Propionibacteriales</taxon>
        <taxon>Nocardioidaceae</taxon>
        <taxon>Aeromicrobium</taxon>
    </lineage>
</organism>
<evidence type="ECO:0000256" key="1">
    <source>
        <dbReference type="SAM" id="MobiDB-lite"/>
    </source>
</evidence>
<dbReference type="Pfam" id="PF00174">
    <property type="entry name" value="Oxidored_molyb"/>
    <property type="match status" value="1"/>
</dbReference>
<keyword evidence="4" id="KW-1185">Reference proteome</keyword>
<reference evidence="3 4" key="1">
    <citation type="journal article" date="2019" name="Int. J. Syst. Evol. Microbiol.">
        <title>The Global Catalogue of Microorganisms (GCM) 10K type strain sequencing project: providing services to taxonomists for standard genome sequencing and annotation.</title>
        <authorList>
            <consortium name="The Broad Institute Genomics Platform"/>
            <consortium name="The Broad Institute Genome Sequencing Center for Infectious Disease"/>
            <person name="Wu L."/>
            <person name="Ma J."/>
        </authorList>
    </citation>
    <scope>NUCLEOTIDE SEQUENCE [LARGE SCALE GENOMIC DNA]</scope>
    <source>
        <strain evidence="3 4">JCM 15749</strain>
    </source>
</reference>
<accession>A0ABN2VY32</accession>
<sequence length="206" mass="23161">MTEPPVTRGFVGRRRPARPDRLPPGQYDAGEQWPVLAAEPTPLVATDRWSLTVDGLVEHERTWDWAGLRAEPHERLTVDLHCVTAWSRLDTGFTGVRVADLLAEAGPLPDATHVLAHSSTGYTANLPLADVLDHPAWVVWEAQGAPLTPEHGGPARLLVPHLYLWKSVKWVSRLELMDHDDPGFWERGGYHDRGDPWREQRYQGDP</sequence>
<gene>
    <name evidence="3" type="ORF">GCM10009821_16010</name>
</gene>
<dbReference type="PANTHER" id="PTHR43032:SF4">
    <property type="entry name" value="OXIDOREDUCTASE MOLYBDOPTERIN-BINDING DOMAIN-CONTAINING PROTEIN"/>
    <property type="match status" value="1"/>
</dbReference>
<dbReference type="Proteomes" id="UP001501480">
    <property type="component" value="Unassembled WGS sequence"/>
</dbReference>
<dbReference type="RefSeq" id="WP_344326740.1">
    <property type="nucleotide sequence ID" value="NZ_BAAAPY010000004.1"/>
</dbReference>
<dbReference type="InterPro" id="IPR036374">
    <property type="entry name" value="OxRdtase_Mopterin-bd_sf"/>
</dbReference>
<comment type="caution">
    <text evidence="3">The sequence shown here is derived from an EMBL/GenBank/DDBJ whole genome shotgun (WGS) entry which is preliminary data.</text>
</comment>
<evidence type="ECO:0000259" key="2">
    <source>
        <dbReference type="Pfam" id="PF00174"/>
    </source>
</evidence>
<proteinExistence type="predicted"/>
<protein>
    <submittedName>
        <fullName evidence="3">Sulfite oxidase-like oxidoreductase</fullName>
    </submittedName>
</protein>
<dbReference type="SUPFAM" id="SSF56524">
    <property type="entry name" value="Oxidoreductase molybdopterin-binding domain"/>
    <property type="match status" value="1"/>
</dbReference>